<gene>
    <name evidence="1" type="ORF">UFOPK1826_00697</name>
    <name evidence="2" type="ORF">UFOPK3026_00113</name>
</gene>
<reference evidence="1" key="1">
    <citation type="submission" date="2020-05" db="EMBL/GenBank/DDBJ databases">
        <authorList>
            <person name="Chiriac C."/>
            <person name="Salcher M."/>
            <person name="Ghai R."/>
            <person name="Kavagutti S V."/>
        </authorList>
    </citation>
    <scope>NUCLEOTIDE SEQUENCE</scope>
</reference>
<evidence type="ECO:0000313" key="2">
    <source>
        <dbReference type="EMBL" id="CAB4793874.1"/>
    </source>
</evidence>
<dbReference type="EMBL" id="CAFAAP010000008">
    <property type="protein sequence ID" value="CAB4793874.1"/>
    <property type="molecule type" value="Genomic_DNA"/>
</dbReference>
<dbReference type="SUPFAM" id="SSF102588">
    <property type="entry name" value="LmbE-like"/>
    <property type="match status" value="1"/>
</dbReference>
<protein>
    <submittedName>
        <fullName evidence="1">Unannotated protein</fullName>
    </submittedName>
</protein>
<evidence type="ECO:0000313" key="1">
    <source>
        <dbReference type="EMBL" id="CAB4601475.1"/>
    </source>
</evidence>
<dbReference type="InterPro" id="IPR024078">
    <property type="entry name" value="LmbE-like_dom_sf"/>
</dbReference>
<name>A0A6J6GRF7_9ZZZZ</name>
<organism evidence="1">
    <name type="scientific">freshwater metagenome</name>
    <dbReference type="NCBI Taxonomy" id="449393"/>
    <lineage>
        <taxon>unclassified sequences</taxon>
        <taxon>metagenomes</taxon>
        <taxon>ecological metagenomes</taxon>
    </lineage>
</organism>
<dbReference type="PANTHER" id="PTHR12993">
    <property type="entry name" value="N-ACETYLGLUCOSAMINYL-PHOSPHATIDYLINOSITOL DE-N-ACETYLASE-RELATED"/>
    <property type="match status" value="1"/>
</dbReference>
<dbReference type="EMBL" id="CAEZUN010000071">
    <property type="protein sequence ID" value="CAB4601475.1"/>
    <property type="molecule type" value="Genomic_DNA"/>
</dbReference>
<dbReference type="GO" id="GO:0016811">
    <property type="term" value="F:hydrolase activity, acting on carbon-nitrogen (but not peptide) bonds, in linear amides"/>
    <property type="evidence" value="ECO:0007669"/>
    <property type="project" value="TreeGrafter"/>
</dbReference>
<accession>A0A6J6GRF7</accession>
<dbReference type="AlphaFoldDB" id="A0A6J6GRF7"/>
<dbReference type="Pfam" id="PF02585">
    <property type="entry name" value="PIG-L"/>
    <property type="match status" value="1"/>
</dbReference>
<sequence length="333" mass="37800">MFTASLYSLEITILLEMRKAISPESPRHDLDGNELCALTVHAHPDDEASKGAPTFAMYGETGVRTVLVCCTGGEEGDLNNPALKEPGMPFHGLDEVAQQKLMESVRPVELAKSVEIIGFNKLHMLGYRDSGMDQSPKNLNPECFHMADMDEATGRLVKLIRTEKPHVIVTYNDDHRGYPHPDHVKVHEISIRAFDRAGDPSWYPDAGAAWQPLKMYYSVWSRSRLTAVHEALLRLRGSSPYDEDWFSRPNMDDRITTKIRIENYFWARSGSLRAHATQVDENEPFWFGLSDEELAEVYPFEDWILAKSCIENHSPDAQHLEDDLFAGIKQKAR</sequence>
<dbReference type="PANTHER" id="PTHR12993:SF11">
    <property type="entry name" value="N-ACETYLGLUCOSAMINYL-PHOSPHATIDYLINOSITOL DE-N-ACETYLASE"/>
    <property type="match status" value="1"/>
</dbReference>
<dbReference type="InterPro" id="IPR003737">
    <property type="entry name" value="GlcNAc_PI_deacetylase-related"/>
</dbReference>
<proteinExistence type="predicted"/>
<dbReference type="Gene3D" id="3.40.50.10320">
    <property type="entry name" value="LmbE-like"/>
    <property type="match status" value="1"/>
</dbReference>